<dbReference type="AlphaFoldDB" id="A0A371HPT2"/>
<dbReference type="PANTHER" id="PTHR34574">
    <property type="entry name" value="CALCIUM-BINDING EF-HAND FAMILY PROTEIN-RELATED"/>
    <property type="match status" value="1"/>
</dbReference>
<dbReference type="InterPro" id="IPR018247">
    <property type="entry name" value="EF_Hand_1_Ca_BS"/>
</dbReference>
<accession>A0A371HPT2</accession>
<organism evidence="3 4">
    <name type="scientific">Mucuna pruriens</name>
    <name type="common">Velvet bean</name>
    <name type="synonym">Dolichos pruriens</name>
    <dbReference type="NCBI Taxonomy" id="157652"/>
    <lineage>
        <taxon>Eukaryota</taxon>
        <taxon>Viridiplantae</taxon>
        <taxon>Streptophyta</taxon>
        <taxon>Embryophyta</taxon>
        <taxon>Tracheophyta</taxon>
        <taxon>Spermatophyta</taxon>
        <taxon>Magnoliopsida</taxon>
        <taxon>eudicotyledons</taxon>
        <taxon>Gunneridae</taxon>
        <taxon>Pentapetalae</taxon>
        <taxon>rosids</taxon>
        <taxon>fabids</taxon>
        <taxon>Fabales</taxon>
        <taxon>Fabaceae</taxon>
        <taxon>Papilionoideae</taxon>
        <taxon>50 kb inversion clade</taxon>
        <taxon>NPAAA clade</taxon>
        <taxon>indigoferoid/millettioid clade</taxon>
        <taxon>Phaseoleae</taxon>
        <taxon>Mucuna</taxon>
    </lineage>
</organism>
<dbReference type="GO" id="GO:0005509">
    <property type="term" value="F:calcium ion binding"/>
    <property type="evidence" value="ECO:0007669"/>
    <property type="project" value="InterPro"/>
</dbReference>
<dbReference type="Pfam" id="PF13202">
    <property type="entry name" value="EF-hand_5"/>
    <property type="match status" value="1"/>
</dbReference>
<evidence type="ECO:0000313" key="3">
    <source>
        <dbReference type="EMBL" id="RDY04752.1"/>
    </source>
</evidence>
<dbReference type="PROSITE" id="PS00018">
    <property type="entry name" value="EF_HAND_1"/>
    <property type="match status" value="2"/>
</dbReference>
<protein>
    <recommendedName>
        <fullName evidence="2">EF-hand domain-containing protein</fullName>
    </recommendedName>
</protein>
<feature type="non-terminal residue" evidence="3">
    <location>
        <position position="1"/>
    </location>
</feature>
<dbReference type="InterPro" id="IPR011992">
    <property type="entry name" value="EF-hand-dom_pair"/>
</dbReference>
<dbReference type="OrthoDB" id="186625at2759"/>
<dbReference type="STRING" id="157652.A0A371HPT2"/>
<sequence>MSVAVVNNSTVTDFINNSDEFDSFVNEWFAIIDEDGDGKLSCDEIHGRLGMLLPLGSESQPQPHHEILNRFDEDGNGALDPKEFKSLMTEIMHAFARGIGGSPILLVLGNDTLLVKAVQYEASTFGEKG</sequence>
<keyword evidence="4" id="KW-1185">Reference proteome</keyword>
<evidence type="ECO:0000259" key="2">
    <source>
        <dbReference type="PROSITE" id="PS50222"/>
    </source>
</evidence>
<dbReference type="Pfam" id="PF13833">
    <property type="entry name" value="EF-hand_8"/>
    <property type="match status" value="1"/>
</dbReference>
<feature type="domain" description="EF-hand" evidence="2">
    <location>
        <begin position="59"/>
        <end position="94"/>
    </location>
</feature>
<dbReference type="SMART" id="SM00054">
    <property type="entry name" value="EFh"/>
    <property type="match status" value="2"/>
</dbReference>
<gene>
    <name evidence="3" type="ORF">CR513_11489</name>
</gene>
<dbReference type="PROSITE" id="PS50222">
    <property type="entry name" value="EF_HAND_2"/>
    <property type="match status" value="2"/>
</dbReference>
<dbReference type="Proteomes" id="UP000257109">
    <property type="component" value="Unassembled WGS sequence"/>
</dbReference>
<dbReference type="CDD" id="cd00051">
    <property type="entry name" value="EFh"/>
    <property type="match status" value="1"/>
</dbReference>
<name>A0A371HPT2_MUCPR</name>
<comment type="caution">
    <text evidence="3">The sequence shown here is derived from an EMBL/GenBank/DDBJ whole genome shotgun (WGS) entry which is preliminary data.</text>
</comment>
<dbReference type="PANTHER" id="PTHR34574:SF12">
    <property type="entry name" value="CALCIUM-BINDING EF HAND FAMILY PROTEIN"/>
    <property type="match status" value="1"/>
</dbReference>
<evidence type="ECO:0000256" key="1">
    <source>
        <dbReference type="ARBA" id="ARBA00022837"/>
    </source>
</evidence>
<proteinExistence type="predicted"/>
<dbReference type="SUPFAM" id="SSF47473">
    <property type="entry name" value="EF-hand"/>
    <property type="match status" value="1"/>
</dbReference>
<dbReference type="InterPro" id="IPR002048">
    <property type="entry name" value="EF_hand_dom"/>
</dbReference>
<dbReference type="Gene3D" id="1.10.238.10">
    <property type="entry name" value="EF-hand"/>
    <property type="match status" value="1"/>
</dbReference>
<evidence type="ECO:0000313" key="4">
    <source>
        <dbReference type="Proteomes" id="UP000257109"/>
    </source>
</evidence>
<feature type="domain" description="EF-hand" evidence="2">
    <location>
        <begin position="20"/>
        <end position="55"/>
    </location>
</feature>
<dbReference type="EMBL" id="QJKJ01002020">
    <property type="protein sequence ID" value="RDY04752.1"/>
    <property type="molecule type" value="Genomic_DNA"/>
</dbReference>
<reference evidence="3" key="1">
    <citation type="submission" date="2018-05" db="EMBL/GenBank/DDBJ databases">
        <title>Draft genome of Mucuna pruriens seed.</title>
        <authorList>
            <person name="Nnadi N.E."/>
            <person name="Vos R."/>
            <person name="Hasami M.H."/>
            <person name="Devisetty U.K."/>
            <person name="Aguiy J.C."/>
        </authorList>
    </citation>
    <scope>NUCLEOTIDE SEQUENCE [LARGE SCALE GENOMIC DNA]</scope>
    <source>
        <strain evidence="3">JCA_2017</strain>
    </source>
</reference>
<keyword evidence="1" id="KW-0106">Calcium</keyword>